<dbReference type="GO" id="GO:0004089">
    <property type="term" value="F:carbonate dehydratase activity"/>
    <property type="evidence" value="ECO:0007669"/>
    <property type="project" value="UniProtKB-EC"/>
</dbReference>
<comment type="similarity">
    <text evidence="1">Belongs to the alpha-carbonic anhydrase family.</text>
</comment>
<gene>
    <name evidence="8" type="ORF">CHIRRI_LOCUS3800</name>
</gene>
<dbReference type="AlphaFoldDB" id="A0A9N9RPE3"/>
<evidence type="ECO:0000256" key="4">
    <source>
        <dbReference type="ARBA" id="ARBA00022833"/>
    </source>
</evidence>
<dbReference type="OrthoDB" id="429145at2759"/>
<dbReference type="PANTHER" id="PTHR18952:SF124">
    <property type="entry name" value="CARBONIC ANHYDRASE 7"/>
    <property type="match status" value="1"/>
</dbReference>
<dbReference type="EMBL" id="OU895877">
    <property type="protein sequence ID" value="CAG9800862.1"/>
    <property type="molecule type" value="Genomic_DNA"/>
</dbReference>
<dbReference type="PANTHER" id="PTHR18952">
    <property type="entry name" value="CARBONIC ANHYDRASE"/>
    <property type="match status" value="1"/>
</dbReference>
<dbReference type="EC" id="4.2.1.1" evidence="2"/>
<dbReference type="InterPro" id="IPR036398">
    <property type="entry name" value="CA_dom_sf"/>
</dbReference>
<keyword evidence="5" id="KW-0325">Glycoprotein</keyword>
<keyword evidence="6" id="KW-0732">Signal</keyword>
<dbReference type="GO" id="GO:0005737">
    <property type="term" value="C:cytoplasm"/>
    <property type="evidence" value="ECO:0007669"/>
    <property type="project" value="TreeGrafter"/>
</dbReference>
<dbReference type="GO" id="GO:0008270">
    <property type="term" value="F:zinc ion binding"/>
    <property type="evidence" value="ECO:0007669"/>
    <property type="project" value="InterPro"/>
</dbReference>
<dbReference type="InterPro" id="IPR001148">
    <property type="entry name" value="CA_dom"/>
</dbReference>
<dbReference type="Proteomes" id="UP001153620">
    <property type="component" value="Chromosome 1"/>
</dbReference>
<dbReference type="Gene3D" id="3.10.200.10">
    <property type="entry name" value="Alpha carbonic anhydrase"/>
    <property type="match status" value="1"/>
</dbReference>
<dbReference type="FunFam" id="3.10.200.10:FF:000003">
    <property type="entry name" value="Carbonic anhydrase 12"/>
    <property type="match status" value="1"/>
</dbReference>
<evidence type="ECO:0000256" key="2">
    <source>
        <dbReference type="ARBA" id="ARBA00012925"/>
    </source>
</evidence>
<evidence type="ECO:0000256" key="3">
    <source>
        <dbReference type="ARBA" id="ARBA00022723"/>
    </source>
</evidence>
<dbReference type="PROSITE" id="PS51144">
    <property type="entry name" value="ALPHA_CA_2"/>
    <property type="match status" value="1"/>
</dbReference>
<keyword evidence="3" id="KW-0479">Metal-binding</keyword>
<evidence type="ECO:0000256" key="5">
    <source>
        <dbReference type="ARBA" id="ARBA00023180"/>
    </source>
</evidence>
<proteinExistence type="inferred from homology"/>
<dbReference type="CDD" id="cd00326">
    <property type="entry name" value="alpha_CA"/>
    <property type="match status" value="1"/>
</dbReference>
<feature type="chain" id="PRO_5040334584" description="carbonic anhydrase" evidence="6">
    <location>
        <begin position="18"/>
        <end position="326"/>
    </location>
</feature>
<evidence type="ECO:0000256" key="6">
    <source>
        <dbReference type="SAM" id="SignalP"/>
    </source>
</evidence>
<evidence type="ECO:0000259" key="7">
    <source>
        <dbReference type="PROSITE" id="PS51144"/>
    </source>
</evidence>
<organism evidence="8 9">
    <name type="scientific">Chironomus riparius</name>
    <dbReference type="NCBI Taxonomy" id="315576"/>
    <lineage>
        <taxon>Eukaryota</taxon>
        <taxon>Metazoa</taxon>
        <taxon>Ecdysozoa</taxon>
        <taxon>Arthropoda</taxon>
        <taxon>Hexapoda</taxon>
        <taxon>Insecta</taxon>
        <taxon>Pterygota</taxon>
        <taxon>Neoptera</taxon>
        <taxon>Endopterygota</taxon>
        <taxon>Diptera</taxon>
        <taxon>Nematocera</taxon>
        <taxon>Chironomoidea</taxon>
        <taxon>Chironomidae</taxon>
        <taxon>Chironominae</taxon>
        <taxon>Chironomus</taxon>
    </lineage>
</organism>
<evidence type="ECO:0000256" key="1">
    <source>
        <dbReference type="ARBA" id="ARBA00010718"/>
    </source>
</evidence>
<protein>
    <recommendedName>
        <fullName evidence="2">carbonic anhydrase</fullName>
        <ecNumber evidence="2">4.2.1.1</ecNumber>
    </recommendedName>
</protein>
<reference evidence="8" key="1">
    <citation type="submission" date="2022-01" db="EMBL/GenBank/DDBJ databases">
        <authorList>
            <person name="King R."/>
        </authorList>
    </citation>
    <scope>NUCLEOTIDE SEQUENCE</scope>
</reference>
<feature type="domain" description="Alpha-carbonic anhydrase" evidence="7">
    <location>
        <begin position="17"/>
        <end position="275"/>
    </location>
</feature>
<evidence type="ECO:0000313" key="8">
    <source>
        <dbReference type="EMBL" id="CAG9800862.1"/>
    </source>
</evidence>
<dbReference type="Pfam" id="PF00194">
    <property type="entry name" value="Carb_anhydrase"/>
    <property type="match status" value="1"/>
</dbReference>
<reference evidence="8" key="2">
    <citation type="submission" date="2022-10" db="EMBL/GenBank/DDBJ databases">
        <authorList>
            <consortium name="ENA_rothamsted_submissions"/>
            <consortium name="culmorum"/>
            <person name="King R."/>
        </authorList>
    </citation>
    <scope>NUCLEOTIDE SEQUENCE</scope>
</reference>
<dbReference type="SUPFAM" id="SSF51069">
    <property type="entry name" value="Carbonic anhydrase"/>
    <property type="match status" value="1"/>
</dbReference>
<feature type="signal peptide" evidence="6">
    <location>
        <begin position="1"/>
        <end position="17"/>
    </location>
</feature>
<keyword evidence="4" id="KW-0862">Zinc</keyword>
<dbReference type="InterPro" id="IPR023561">
    <property type="entry name" value="Carbonic_anhydrase_a-class"/>
</dbReference>
<name>A0A9N9RPE3_9DIPT</name>
<accession>A0A9N9RPE3</accession>
<evidence type="ECO:0000313" key="9">
    <source>
        <dbReference type="Proteomes" id="UP001153620"/>
    </source>
</evidence>
<sequence>MHLKVGIILVICAIATADFSYDGTKGPSHWEDDYATCKGKHQSPIDIDMLHVKKVKLPPLSFENFDTQPLSTTVTNNGHTVMFTVEKEQGKEPIIDGGPFRDGGYEFEQLHFHWGDNDSYGSEDSFNGKHFPMELHVVFYKQKYGSFENATNFSDGLAVLAFFFIITHKPNPSYVEVTKLLQQISEPDTQAAFEEPLALEDYLHTNMNDYYVYNGSTTTPPCLEVVTWLDFYEPIQISHKQLGHFRSLKDHEGNLLSHNFRPVQPIGDRIVWLTSDKFTSNELDLHDKIYGEKTKPTKKSKMKNNGRMIMSGTTILLSMIVIDLLL</sequence>
<keyword evidence="9" id="KW-1185">Reference proteome</keyword>
<dbReference type="SMART" id="SM01057">
    <property type="entry name" value="Carb_anhydrase"/>
    <property type="match status" value="1"/>
</dbReference>